<dbReference type="Pfam" id="PF00781">
    <property type="entry name" value="DAGK_cat"/>
    <property type="match status" value="1"/>
</dbReference>
<protein>
    <submittedName>
        <fullName evidence="3">ATP-NAD kinase-like domain-containing protein</fullName>
    </submittedName>
</protein>
<dbReference type="GO" id="GO:0001727">
    <property type="term" value="F:lipid kinase activity"/>
    <property type="evidence" value="ECO:0007669"/>
    <property type="project" value="TreeGrafter"/>
</dbReference>
<dbReference type="PANTHER" id="PTHR12358">
    <property type="entry name" value="SPHINGOSINE KINASE"/>
    <property type="match status" value="1"/>
</dbReference>
<dbReference type="InterPro" id="IPR001206">
    <property type="entry name" value="Diacylglycerol_kinase_cat_dom"/>
</dbReference>
<dbReference type="InterPro" id="IPR050187">
    <property type="entry name" value="Lipid_Phosphate_FormReg"/>
</dbReference>
<organism evidence="3 4">
    <name type="scientific">Armillaria borealis</name>
    <dbReference type="NCBI Taxonomy" id="47425"/>
    <lineage>
        <taxon>Eukaryota</taxon>
        <taxon>Fungi</taxon>
        <taxon>Dikarya</taxon>
        <taxon>Basidiomycota</taxon>
        <taxon>Agaricomycotina</taxon>
        <taxon>Agaricomycetes</taxon>
        <taxon>Agaricomycetidae</taxon>
        <taxon>Agaricales</taxon>
        <taxon>Marasmiineae</taxon>
        <taxon>Physalacriaceae</taxon>
        <taxon>Armillaria</taxon>
    </lineage>
</organism>
<evidence type="ECO:0000313" key="3">
    <source>
        <dbReference type="EMBL" id="KAK0451070.1"/>
    </source>
</evidence>
<name>A0AA39MYY9_9AGAR</name>
<dbReference type="PROSITE" id="PS50146">
    <property type="entry name" value="DAGK"/>
    <property type="match status" value="1"/>
</dbReference>
<reference evidence="3" key="1">
    <citation type="submission" date="2023-06" db="EMBL/GenBank/DDBJ databases">
        <authorList>
            <consortium name="Lawrence Berkeley National Laboratory"/>
            <person name="Ahrendt S."/>
            <person name="Sahu N."/>
            <person name="Indic B."/>
            <person name="Wong-Bajracharya J."/>
            <person name="Merenyi Z."/>
            <person name="Ke H.-M."/>
            <person name="Monk M."/>
            <person name="Kocsube S."/>
            <person name="Drula E."/>
            <person name="Lipzen A."/>
            <person name="Balint B."/>
            <person name="Henrissat B."/>
            <person name="Andreopoulos B."/>
            <person name="Martin F.M."/>
            <person name="Harder C.B."/>
            <person name="Rigling D."/>
            <person name="Ford K.L."/>
            <person name="Foster G.D."/>
            <person name="Pangilinan J."/>
            <person name="Papanicolaou A."/>
            <person name="Barry K."/>
            <person name="LaButti K."/>
            <person name="Viragh M."/>
            <person name="Koriabine M."/>
            <person name="Yan M."/>
            <person name="Riley R."/>
            <person name="Champramary S."/>
            <person name="Plett K.L."/>
            <person name="Tsai I.J."/>
            <person name="Slot J."/>
            <person name="Sipos G."/>
            <person name="Plett J."/>
            <person name="Nagy L.G."/>
            <person name="Grigoriev I.V."/>
        </authorList>
    </citation>
    <scope>NUCLEOTIDE SEQUENCE</scope>
    <source>
        <strain evidence="3">FPL87.14</strain>
    </source>
</reference>
<accession>A0AA39MYY9</accession>
<feature type="domain" description="DAGKc" evidence="2">
    <location>
        <begin position="124"/>
        <end position="260"/>
    </location>
</feature>
<dbReference type="GO" id="GO:0016020">
    <property type="term" value="C:membrane"/>
    <property type="evidence" value="ECO:0007669"/>
    <property type="project" value="TreeGrafter"/>
</dbReference>
<keyword evidence="3" id="KW-0418">Kinase</keyword>
<dbReference type="GO" id="GO:0046512">
    <property type="term" value="P:sphingosine biosynthetic process"/>
    <property type="evidence" value="ECO:0007669"/>
    <property type="project" value="TreeGrafter"/>
</dbReference>
<dbReference type="GO" id="GO:0016773">
    <property type="term" value="F:phosphotransferase activity, alcohol group as acceptor"/>
    <property type="evidence" value="ECO:0007669"/>
    <property type="project" value="UniProtKB-ARBA"/>
</dbReference>
<proteinExistence type="predicted"/>
<evidence type="ECO:0000313" key="4">
    <source>
        <dbReference type="Proteomes" id="UP001175226"/>
    </source>
</evidence>
<evidence type="ECO:0000259" key="2">
    <source>
        <dbReference type="PROSITE" id="PS50146"/>
    </source>
</evidence>
<gene>
    <name evidence="3" type="ORF">EV421DRAFT_1776950</name>
</gene>
<dbReference type="EMBL" id="JAUEPT010000006">
    <property type="protein sequence ID" value="KAK0451070.1"/>
    <property type="molecule type" value="Genomic_DNA"/>
</dbReference>
<dbReference type="InterPro" id="IPR016064">
    <property type="entry name" value="NAD/diacylglycerol_kinase_sf"/>
</dbReference>
<dbReference type="InterPro" id="IPR017438">
    <property type="entry name" value="ATP-NAD_kinase_N"/>
</dbReference>
<feature type="region of interest" description="Disordered" evidence="1">
    <location>
        <begin position="337"/>
        <end position="361"/>
    </location>
</feature>
<comment type="caution">
    <text evidence="3">The sequence shown here is derived from an EMBL/GenBank/DDBJ whole genome shotgun (WGS) entry which is preliminary data.</text>
</comment>
<dbReference type="PROSITE" id="PS51257">
    <property type="entry name" value="PROKAR_LIPOPROTEIN"/>
    <property type="match status" value="1"/>
</dbReference>
<evidence type="ECO:0000256" key="1">
    <source>
        <dbReference type="SAM" id="MobiDB-lite"/>
    </source>
</evidence>
<keyword evidence="3" id="KW-0808">Transferase</keyword>
<dbReference type="GO" id="GO:0005737">
    <property type="term" value="C:cytoplasm"/>
    <property type="evidence" value="ECO:0007669"/>
    <property type="project" value="TreeGrafter"/>
</dbReference>
<dbReference type="PANTHER" id="PTHR12358:SF31">
    <property type="entry name" value="ACYLGLYCEROL KINASE, MITOCHONDRIAL"/>
    <property type="match status" value="1"/>
</dbReference>
<dbReference type="Proteomes" id="UP001175226">
    <property type="component" value="Unassembled WGS sequence"/>
</dbReference>
<keyword evidence="4" id="KW-1185">Reference proteome</keyword>
<sequence>MRYPEPDSCFSTSTASLSCWRMGEQVLTVHVVSSGKSVTLTCTDTLLTVKGSGKLRDIPFHQLIQVDFHPDTLTLQISYVWKKKTNGHLSLVRLEGTTKESESNAVKEWTESALKAAFESAGVNRGRRVKVLVNPHGGTRKGAAIFTKIVEPVLRAGGCALDVQLIMQYEIAKVLPLEYDAIVTVSGDGLIHEVMNGFANHEYPMKAFSIPIAPIPTGSGNGLSLNILGLADGFDVVAAALNVIKGLPMKVDVFSFVQNGKRSISFMSQAMGLMADLDIGTEHLRWMGDTRFMYGLFRGMVTFKPCAVQFSYKAAEEDKDKMAQECYARRVNDKSATQRTIPAANESSDSALPPLTTDESDEGWTTFDKPLLYLYAGKGPFVGRDLMAFPVSLPDDGLIDIVAQTLSSRSEVMHDLAEGPKGGHFWKDSLHYIKAHAYRMKPLAPKGALSVDGEMFPFEAFEVEVHQKLATLLSPHGYYAADFLPRGSKSP</sequence>
<dbReference type="Gene3D" id="3.40.50.10330">
    <property type="entry name" value="Probable inorganic polyphosphate/atp-NAD kinase, domain 1"/>
    <property type="match status" value="1"/>
</dbReference>
<dbReference type="Gene3D" id="2.60.200.40">
    <property type="match status" value="1"/>
</dbReference>
<feature type="compositionally biased region" description="Polar residues" evidence="1">
    <location>
        <begin position="337"/>
        <end position="350"/>
    </location>
</feature>
<dbReference type="SMART" id="SM00046">
    <property type="entry name" value="DAGKc"/>
    <property type="match status" value="1"/>
</dbReference>
<dbReference type="AlphaFoldDB" id="A0AA39MYY9"/>
<dbReference type="SUPFAM" id="SSF111331">
    <property type="entry name" value="NAD kinase/diacylglycerol kinase-like"/>
    <property type="match status" value="1"/>
</dbReference>